<accession>A0ABT8KW20</accession>
<dbReference type="SUPFAM" id="SSF103088">
    <property type="entry name" value="OmpA-like"/>
    <property type="match status" value="1"/>
</dbReference>
<feature type="domain" description="OmpA-like" evidence="5">
    <location>
        <begin position="105"/>
        <end position="222"/>
    </location>
</feature>
<keyword evidence="3" id="KW-0998">Cell outer membrane</keyword>
<dbReference type="PRINTS" id="PR01023">
    <property type="entry name" value="NAFLGMOTY"/>
</dbReference>
<evidence type="ECO:0000313" key="7">
    <source>
        <dbReference type="Proteomes" id="UP001172082"/>
    </source>
</evidence>
<reference evidence="6" key="1">
    <citation type="submission" date="2023-06" db="EMBL/GenBank/DDBJ databases">
        <title>Genomic of Parafulvivirga corallium.</title>
        <authorList>
            <person name="Wang G."/>
        </authorList>
    </citation>
    <scope>NUCLEOTIDE SEQUENCE</scope>
    <source>
        <strain evidence="6">BMA10</strain>
    </source>
</reference>
<gene>
    <name evidence="6" type="ORF">QQ008_26505</name>
</gene>
<dbReference type="CDD" id="cd07185">
    <property type="entry name" value="OmpA_C-like"/>
    <property type="match status" value="1"/>
</dbReference>
<keyword evidence="7" id="KW-1185">Reference proteome</keyword>
<dbReference type="PROSITE" id="PS51123">
    <property type="entry name" value="OMPA_2"/>
    <property type="match status" value="1"/>
</dbReference>
<dbReference type="RefSeq" id="WP_346754993.1">
    <property type="nucleotide sequence ID" value="NZ_JAUJEA010000014.1"/>
</dbReference>
<comment type="caution">
    <text evidence="6">The sequence shown here is derived from an EMBL/GenBank/DDBJ whole genome shotgun (WGS) entry which is preliminary data.</text>
</comment>
<evidence type="ECO:0000313" key="6">
    <source>
        <dbReference type="EMBL" id="MDN5204970.1"/>
    </source>
</evidence>
<evidence type="ECO:0000256" key="4">
    <source>
        <dbReference type="PROSITE-ProRule" id="PRU00473"/>
    </source>
</evidence>
<dbReference type="PANTHER" id="PTHR30329:SF21">
    <property type="entry name" value="LIPOPROTEIN YIAD-RELATED"/>
    <property type="match status" value="1"/>
</dbReference>
<dbReference type="Proteomes" id="UP001172082">
    <property type="component" value="Unassembled WGS sequence"/>
</dbReference>
<dbReference type="Gene3D" id="3.30.1330.60">
    <property type="entry name" value="OmpA-like domain"/>
    <property type="match status" value="1"/>
</dbReference>
<evidence type="ECO:0000256" key="3">
    <source>
        <dbReference type="ARBA" id="ARBA00023237"/>
    </source>
</evidence>
<proteinExistence type="predicted"/>
<dbReference type="PROSITE" id="PS51257">
    <property type="entry name" value="PROKAR_LIPOPROTEIN"/>
    <property type="match status" value="1"/>
</dbReference>
<name>A0ABT8KW20_9BACT</name>
<dbReference type="InterPro" id="IPR036737">
    <property type="entry name" value="OmpA-like_sf"/>
</dbReference>
<keyword evidence="2 4" id="KW-0472">Membrane</keyword>
<comment type="subcellular location">
    <subcellularLocation>
        <location evidence="1">Cell outer membrane</location>
    </subcellularLocation>
</comment>
<dbReference type="Pfam" id="PF00691">
    <property type="entry name" value="OmpA"/>
    <property type="match status" value="1"/>
</dbReference>
<dbReference type="PRINTS" id="PR01021">
    <property type="entry name" value="OMPADOMAIN"/>
</dbReference>
<dbReference type="InterPro" id="IPR006665">
    <property type="entry name" value="OmpA-like"/>
</dbReference>
<sequence length="225" mass="25890">MKNIFSSLILVITLFSCTRPLVVAHVTPKERALTKKKGYGYPQHNLLSQFICFNKLCLNKAEWRNKQKKRRFKGFKKPGIPIRQHHPHDREIIAQNISKKNYASVPLNKIQTFKHVLFKTSSAQLLKNTLEELDQLAKALKENENWQIKILGHTDDTGDEDLNKKLSNARARSVANYLKEKGIEGKRLSYQGFGSSKPIADNQTEVGRQKNRRVEFVISESKPTH</sequence>
<dbReference type="InterPro" id="IPR006664">
    <property type="entry name" value="OMP_bac"/>
</dbReference>
<evidence type="ECO:0000256" key="1">
    <source>
        <dbReference type="ARBA" id="ARBA00004442"/>
    </source>
</evidence>
<protein>
    <submittedName>
        <fullName evidence="6">OmpA family protein</fullName>
    </submittedName>
</protein>
<dbReference type="PANTHER" id="PTHR30329">
    <property type="entry name" value="STATOR ELEMENT OF FLAGELLAR MOTOR COMPLEX"/>
    <property type="match status" value="1"/>
</dbReference>
<organism evidence="6 7">
    <name type="scientific">Splendidivirga corallicola</name>
    <dbReference type="NCBI Taxonomy" id="3051826"/>
    <lineage>
        <taxon>Bacteria</taxon>
        <taxon>Pseudomonadati</taxon>
        <taxon>Bacteroidota</taxon>
        <taxon>Cytophagia</taxon>
        <taxon>Cytophagales</taxon>
        <taxon>Splendidivirgaceae</taxon>
        <taxon>Splendidivirga</taxon>
    </lineage>
</organism>
<evidence type="ECO:0000256" key="2">
    <source>
        <dbReference type="ARBA" id="ARBA00023136"/>
    </source>
</evidence>
<dbReference type="EMBL" id="JAUJEA010000014">
    <property type="protein sequence ID" value="MDN5204970.1"/>
    <property type="molecule type" value="Genomic_DNA"/>
</dbReference>
<evidence type="ECO:0000259" key="5">
    <source>
        <dbReference type="PROSITE" id="PS51123"/>
    </source>
</evidence>
<dbReference type="InterPro" id="IPR050330">
    <property type="entry name" value="Bact_OuterMem_StrucFunc"/>
</dbReference>